<sequence>MKYLLIKNKKLYKLFFKFELKRLQYKSVMLNTRLPNYIRQKAFMYINKLDKNTSYVAIKQRCFLSNNGRSVLNHFKLSRIKLRLLISNNYVNGVKKFNK</sequence>
<reference evidence="8" key="1">
    <citation type="submission" date="2016-07" db="EMBL/GenBank/DDBJ databases">
        <title>genome sequence of Acanthamoeba castellani mitochondria.</title>
        <authorList>
            <person name="Greninger A.L."/>
            <person name="Jerome K."/>
            <person name="Dixon T."/>
        </authorList>
    </citation>
    <scope>NUCLEOTIDE SEQUENCE</scope>
    <source>
        <strain evidence="8">TN</strain>
    </source>
</reference>
<dbReference type="AlphaFoldDB" id="A0A1D8DAQ7"/>
<dbReference type="PANTHER" id="PTHR19836:SF30">
    <property type="entry name" value="RIBOSOMAL PROTEIN S14"/>
    <property type="match status" value="1"/>
</dbReference>
<protein>
    <recommendedName>
        <fullName evidence="6">Small ribosomal subunit protein uS14m</fullName>
    </recommendedName>
    <alternativeName>
        <fullName evidence="7">Ribosomal protein S14, mitochondrial</fullName>
    </alternativeName>
</protein>
<dbReference type="SUPFAM" id="SSF57716">
    <property type="entry name" value="Glucocorticoid receptor-like (DNA-binding domain)"/>
    <property type="match status" value="1"/>
</dbReference>
<dbReference type="SMR" id="A0A1D8DAQ7"/>
<evidence type="ECO:0000256" key="4">
    <source>
        <dbReference type="ARBA" id="ARBA00023128"/>
    </source>
</evidence>
<dbReference type="GO" id="GO:0015935">
    <property type="term" value="C:small ribosomal subunit"/>
    <property type="evidence" value="ECO:0007669"/>
    <property type="project" value="TreeGrafter"/>
</dbReference>
<evidence type="ECO:0000256" key="2">
    <source>
        <dbReference type="ARBA" id="ARBA00009083"/>
    </source>
</evidence>
<name>A0A1D8DAQ7_ACACA</name>
<gene>
    <name evidence="8" type="primary">rps14</name>
</gene>
<evidence type="ECO:0000256" key="7">
    <source>
        <dbReference type="ARBA" id="ARBA00042804"/>
    </source>
</evidence>
<evidence type="ECO:0000256" key="3">
    <source>
        <dbReference type="ARBA" id="ARBA00022980"/>
    </source>
</evidence>
<dbReference type="InterPro" id="IPR018271">
    <property type="entry name" value="Ribosomal_uS14_CS"/>
</dbReference>
<dbReference type="EMBL" id="KX580904">
    <property type="protein sequence ID" value="AOS85730.1"/>
    <property type="molecule type" value="Genomic_DNA"/>
</dbReference>
<dbReference type="GO" id="GO:0003735">
    <property type="term" value="F:structural constituent of ribosome"/>
    <property type="evidence" value="ECO:0007669"/>
    <property type="project" value="InterPro"/>
</dbReference>
<dbReference type="GO" id="GO:0005739">
    <property type="term" value="C:mitochondrion"/>
    <property type="evidence" value="ECO:0007669"/>
    <property type="project" value="UniProtKB-SubCell"/>
</dbReference>
<evidence type="ECO:0000256" key="5">
    <source>
        <dbReference type="ARBA" id="ARBA00023274"/>
    </source>
</evidence>
<evidence type="ECO:0000256" key="1">
    <source>
        <dbReference type="ARBA" id="ARBA00004173"/>
    </source>
</evidence>
<dbReference type="PANTHER" id="PTHR19836">
    <property type="entry name" value="30S RIBOSOMAL PROTEIN S14"/>
    <property type="match status" value="1"/>
</dbReference>
<comment type="similarity">
    <text evidence="2">Belongs to the universal ribosomal protein uS14 family.</text>
</comment>
<dbReference type="GO" id="GO:0006412">
    <property type="term" value="P:translation"/>
    <property type="evidence" value="ECO:0007669"/>
    <property type="project" value="InterPro"/>
</dbReference>
<dbReference type="Pfam" id="PF00253">
    <property type="entry name" value="Ribosomal_S14"/>
    <property type="match status" value="1"/>
</dbReference>
<dbReference type="Gene3D" id="1.10.287.1480">
    <property type="match status" value="1"/>
</dbReference>
<geneLocation type="mitochondrion" evidence="8"/>
<evidence type="ECO:0000313" key="8">
    <source>
        <dbReference type="EMBL" id="AOS85730.1"/>
    </source>
</evidence>
<dbReference type="GeneID" id="1734049"/>
<dbReference type="RefSeq" id="NP_042552.1">
    <property type="nucleotide sequence ID" value="NC_001637.1"/>
</dbReference>
<proteinExistence type="inferred from homology"/>
<organism evidence="8">
    <name type="scientific">Acanthamoeba castellanii</name>
    <name type="common">Amoeba</name>
    <dbReference type="NCBI Taxonomy" id="5755"/>
    <lineage>
        <taxon>Eukaryota</taxon>
        <taxon>Amoebozoa</taxon>
        <taxon>Discosea</taxon>
        <taxon>Longamoebia</taxon>
        <taxon>Centramoebida</taxon>
        <taxon>Acanthamoebidae</taxon>
        <taxon>Acanthamoeba</taxon>
    </lineage>
</organism>
<keyword evidence="4 8" id="KW-0496">Mitochondrion</keyword>
<dbReference type="PROSITE" id="PS00527">
    <property type="entry name" value="RIBOSOMAL_S14"/>
    <property type="match status" value="1"/>
</dbReference>
<comment type="subcellular location">
    <subcellularLocation>
        <location evidence="1">Mitochondrion</location>
    </subcellularLocation>
</comment>
<keyword evidence="5" id="KW-0687">Ribonucleoprotein</keyword>
<dbReference type="InterPro" id="IPR001209">
    <property type="entry name" value="Ribosomal_uS14"/>
</dbReference>
<accession>A0A1D8DAQ7</accession>
<keyword evidence="3 8" id="KW-0689">Ribosomal protein</keyword>
<evidence type="ECO:0000256" key="6">
    <source>
        <dbReference type="ARBA" id="ARBA00040774"/>
    </source>
</evidence>